<dbReference type="EMBL" id="BAAAQD010000074">
    <property type="protein sequence ID" value="GAA1578287.1"/>
    <property type="molecule type" value="Genomic_DNA"/>
</dbReference>
<gene>
    <name evidence="1" type="ORF">GCM10009827_120030</name>
</gene>
<accession>A0ABN2DJJ7</accession>
<comment type="caution">
    <text evidence="1">The sequence shown here is derived from an EMBL/GenBank/DDBJ whole genome shotgun (WGS) entry which is preliminary data.</text>
</comment>
<keyword evidence="2" id="KW-1185">Reference proteome</keyword>
<evidence type="ECO:0000313" key="2">
    <source>
        <dbReference type="Proteomes" id="UP001501470"/>
    </source>
</evidence>
<proteinExistence type="predicted"/>
<name>A0ABN2DJJ7_9ACTN</name>
<reference evidence="1 2" key="1">
    <citation type="journal article" date="2019" name="Int. J. Syst. Evol. Microbiol.">
        <title>The Global Catalogue of Microorganisms (GCM) 10K type strain sequencing project: providing services to taxonomists for standard genome sequencing and annotation.</title>
        <authorList>
            <consortium name="The Broad Institute Genomics Platform"/>
            <consortium name="The Broad Institute Genome Sequencing Center for Infectious Disease"/>
            <person name="Wu L."/>
            <person name="Ma J."/>
        </authorList>
    </citation>
    <scope>NUCLEOTIDE SEQUENCE [LARGE SCALE GENOMIC DNA]</scope>
    <source>
        <strain evidence="1 2">JCM 15933</strain>
    </source>
</reference>
<organism evidence="1 2">
    <name type="scientific">Dactylosporangium maewongense</name>
    <dbReference type="NCBI Taxonomy" id="634393"/>
    <lineage>
        <taxon>Bacteria</taxon>
        <taxon>Bacillati</taxon>
        <taxon>Actinomycetota</taxon>
        <taxon>Actinomycetes</taxon>
        <taxon>Micromonosporales</taxon>
        <taxon>Micromonosporaceae</taxon>
        <taxon>Dactylosporangium</taxon>
    </lineage>
</organism>
<dbReference type="Proteomes" id="UP001501470">
    <property type="component" value="Unassembled WGS sequence"/>
</dbReference>
<sequence length="70" mass="7629">MRSTEVAHDAVETLGTPQEFGRGGAVRPRVEGCVLVHLRLVDTYLTDAVRLAPKSAAIVERRLLFAPVSE</sequence>
<evidence type="ECO:0000313" key="1">
    <source>
        <dbReference type="EMBL" id="GAA1578287.1"/>
    </source>
</evidence>
<protein>
    <submittedName>
        <fullName evidence="1">Uncharacterized protein</fullName>
    </submittedName>
</protein>